<dbReference type="CDD" id="cd03412">
    <property type="entry name" value="CbiK_N"/>
    <property type="match status" value="1"/>
</dbReference>
<organism evidence="1 2">
    <name type="scientific">Clostridium moniliforme</name>
    <dbReference type="NCBI Taxonomy" id="39489"/>
    <lineage>
        <taxon>Bacteria</taxon>
        <taxon>Bacillati</taxon>
        <taxon>Bacillota</taxon>
        <taxon>Clostridia</taxon>
        <taxon>Eubacteriales</taxon>
        <taxon>Clostridiaceae</taxon>
        <taxon>Clostridium</taxon>
    </lineage>
</organism>
<comment type="caution">
    <text evidence="1">The sequence shown here is derived from an EMBL/GenBank/DDBJ whole genome shotgun (WGS) entry which is preliminary data.</text>
</comment>
<sequence>MKKAILVVSFGTSHLDALENSIEKIELEIKEKFKGYDIFRAFTSHMIINKLKRVHNIEIDTPEKVLHKLKELEYDEVLVQPLHIIPGEEYDYVKGNVIKFEKYFNIMKFGRPIFFYQGEGELPNDYSIFIDSISELLECDEDEGVILFGHGSYHYSNAVYGALQAMLYDEDYERAFVGTVEGYPTLDSALKRIEKKNIKKIKLIPLMVVAGDHVKNDMASDEEDSWKSILESKGIEVNAYVHGLGEKEEFRKIYLNHIDDMLNDTYLGLGETKKISK</sequence>
<dbReference type="RefSeq" id="WP_209796403.1">
    <property type="nucleotide sequence ID" value="NZ_JAGGJZ010000003.1"/>
</dbReference>
<dbReference type="Pfam" id="PF06180">
    <property type="entry name" value="CbiK"/>
    <property type="match status" value="1"/>
</dbReference>
<protein>
    <submittedName>
        <fullName evidence="1">Sirohydrochlorin cobaltochelatase</fullName>
        <ecNumber evidence="1">4.99.1.3</ecNumber>
    </submittedName>
</protein>
<dbReference type="SUPFAM" id="SSF53800">
    <property type="entry name" value="Chelatase"/>
    <property type="match status" value="1"/>
</dbReference>
<evidence type="ECO:0000313" key="1">
    <source>
        <dbReference type="EMBL" id="MBP1889609.1"/>
    </source>
</evidence>
<keyword evidence="2" id="KW-1185">Reference proteome</keyword>
<dbReference type="EMBL" id="JAGGJZ010000003">
    <property type="protein sequence ID" value="MBP1889609.1"/>
    <property type="molecule type" value="Genomic_DNA"/>
</dbReference>
<evidence type="ECO:0000313" key="2">
    <source>
        <dbReference type="Proteomes" id="UP000783390"/>
    </source>
</evidence>
<proteinExistence type="predicted"/>
<dbReference type="Gene3D" id="3.40.50.1400">
    <property type="match status" value="2"/>
</dbReference>
<reference evidence="1 2" key="1">
    <citation type="submission" date="2021-03" db="EMBL/GenBank/DDBJ databases">
        <title>Genomic Encyclopedia of Type Strains, Phase IV (KMG-IV): sequencing the most valuable type-strain genomes for metagenomic binning, comparative biology and taxonomic classification.</title>
        <authorList>
            <person name="Goeker M."/>
        </authorList>
    </citation>
    <scope>NUCLEOTIDE SEQUENCE [LARGE SCALE GENOMIC DNA]</scope>
    <source>
        <strain evidence="1 2">DSM 3984</strain>
    </source>
</reference>
<dbReference type="InterPro" id="IPR010388">
    <property type="entry name" value="Anaerobic_Co-chelatase"/>
</dbReference>
<gene>
    <name evidence="1" type="ORF">J2Z53_001192</name>
</gene>
<dbReference type="GO" id="GO:0016852">
    <property type="term" value="F:sirohydrochlorin cobaltochelatase activity"/>
    <property type="evidence" value="ECO:0007669"/>
    <property type="project" value="UniProtKB-EC"/>
</dbReference>
<dbReference type="CDD" id="cd03413">
    <property type="entry name" value="CbiK_C"/>
    <property type="match status" value="1"/>
</dbReference>
<name>A0ABS4F042_9CLOT</name>
<dbReference type="EC" id="4.99.1.3" evidence="1"/>
<keyword evidence="1" id="KW-0456">Lyase</keyword>
<dbReference type="Proteomes" id="UP000783390">
    <property type="component" value="Unassembled WGS sequence"/>
</dbReference>
<dbReference type="PIRSF" id="PIRSF033579">
    <property type="entry name" value="Anaer_Co_chel"/>
    <property type="match status" value="1"/>
</dbReference>
<accession>A0ABS4F042</accession>